<evidence type="ECO:0000313" key="4">
    <source>
        <dbReference type="Proteomes" id="UP001627154"/>
    </source>
</evidence>
<accession>A0ABD2WAI7</accession>
<keyword evidence="1" id="KW-0238">DNA-binding</keyword>
<name>A0ABD2WAI7_9HYME</name>
<dbReference type="InterPro" id="IPR031657">
    <property type="entry name" value="REPA_OB_2"/>
</dbReference>
<dbReference type="GO" id="GO:0003677">
    <property type="term" value="F:DNA binding"/>
    <property type="evidence" value="ECO:0007669"/>
    <property type="project" value="UniProtKB-KW"/>
</dbReference>
<dbReference type="Proteomes" id="UP001627154">
    <property type="component" value="Unassembled WGS sequence"/>
</dbReference>
<dbReference type="Pfam" id="PF16900">
    <property type="entry name" value="REPA_OB_2"/>
    <property type="match status" value="1"/>
</dbReference>
<proteinExistence type="predicted"/>
<keyword evidence="4" id="KW-1185">Reference proteome</keyword>
<organism evidence="3 4">
    <name type="scientific">Trichogramma kaykai</name>
    <dbReference type="NCBI Taxonomy" id="54128"/>
    <lineage>
        <taxon>Eukaryota</taxon>
        <taxon>Metazoa</taxon>
        <taxon>Ecdysozoa</taxon>
        <taxon>Arthropoda</taxon>
        <taxon>Hexapoda</taxon>
        <taxon>Insecta</taxon>
        <taxon>Pterygota</taxon>
        <taxon>Neoptera</taxon>
        <taxon>Endopterygota</taxon>
        <taxon>Hymenoptera</taxon>
        <taxon>Apocrita</taxon>
        <taxon>Proctotrupomorpha</taxon>
        <taxon>Chalcidoidea</taxon>
        <taxon>Trichogrammatidae</taxon>
        <taxon>Trichogramma</taxon>
    </lineage>
</organism>
<protein>
    <recommendedName>
        <fullName evidence="2">Replication protein A OB domain-containing protein</fullName>
    </recommendedName>
</protein>
<dbReference type="SUPFAM" id="SSF50249">
    <property type="entry name" value="Nucleic acid-binding proteins"/>
    <property type="match status" value="1"/>
</dbReference>
<dbReference type="AlphaFoldDB" id="A0ABD2WAI7"/>
<feature type="domain" description="Replication protein A OB" evidence="2">
    <location>
        <begin position="68"/>
        <end position="144"/>
    </location>
</feature>
<evidence type="ECO:0000313" key="3">
    <source>
        <dbReference type="EMBL" id="KAL3389724.1"/>
    </source>
</evidence>
<dbReference type="Gene3D" id="2.40.50.140">
    <property type="entry name" value="Nucleic acid-binding proteins"/>
    <property type="match status" value="1"/>
</dbReference>
<comment type="caution">
    <text evidence="3">The sequence shown here is derived from an EMBL/GenBank/DDBJ whole genome shotgun (WGS) entry which is preliminary data.</text>
</comment>
<dbReference type="InterPro" id="IPR012340">
    <property type="entry name" value="NA-bd_OB-fold"/>
</dbReference>
<evidence type="ECO:0000256" key="1">
    <source>
        <dbReference type="ARBA" id="ARBA00023125"/>
    </source>
</evidence>
<evidence type="ECO:0000259" key="2">
    <source>
        <dbReference type="Pfam" id="PF16900"/>
    </source>
</evidence>
<gene>
    <name evidence="3" type="ORF">TKK_015089</name>
</gene>
<sequence length="332" mass="38182">MAENKIKSTPLMALTPFLDKHFSIIQANEKYNNLKNEFEILLTDETTIHLYNESITFYKNTINYEDLSEILKKQPNTLFNTTAIVKNIQPLVNHSTRTKKDYIKQDIELINDTNFKIILTLWGRPKNLDLDIFKIYLFTNLRITQGNYSKGLNTIVETTAIEDTESPIAIKLLPILQNMIRNNNQTNTFQNTNDFESIDDDLLCTAMEEFEKTTSTTLNTTINESENIANTTMDEILHNVFTTTGNIDPDDLTAMNIIKTPEGGDDVGFEGRTKHEMIHEIRIYLGAEKAVENRKFLLYLKIEACANSRLHPNTMFLEISLMITLRKKKNIG</sequence>
<reference evidence="3 4" key="1">
    <citation type="journal article" date="2024" name="bioRxiv">
        <title>A reference genome for Trichogramma kaykai: A tiny desert-dwelling parasitoid wasp with competing sex-ratio distorters.</title>
        <authorList>
            <person name="Culotta J."/>
            <person name="Lindsey A.R."/>
        </authorList>
    </citation>
    <scope>NUCLEOTIDE SEQUENCE [LARGE SCALE GENOMIC DNA]</scope>
    <source>
        <strain evidence="3 4">KSX58</strain>
    </source>
</reference>
<dbReference type="EMBL" id="JBJJXI010000122">
    <property type="protein sequence ID" value="KAL3389724.1"/>
    <property type="molecule type" value="Genomic_DNA"/>
</dbReference>